<evidence type="ECO:0000313" key="2">
    <source>
        <dbReference type="Proteomes" id="UP000829354"/>
    </source>
</evidence>
<keyword evidence="2" id="KW-1185">Reference proteome</keyword>
<organism evidence="1 2">
    <name type="scientific">Caenorhabditis briggsae</name>
    <dbReference type="NCBI Taxonomy" id="6238"/>
    <lineage>
        <taxon>Eukaryota</taxon>
        <taxon>Metazoa</taxon>
        <taxon>Ecdysozoa</taxon>
        <taxon>Nematoda</taxon>
        <taxon>Chromadorea</taxon>
        <taxon>Rhabditida</taxon>
        <taxon>Rhabditina</taxon>
        <taxon>Rhabditomorpha</taxon>
        <taxon>Rhabditoidea</taxon>
        <taxon>Rhabditidae</taxon>
        <taxon>Peloderinae</taxon>
        <taxon>Caenorhabditis</taxon>
    </lineage>
</organism>
<accession>A0AAE9ESG1</accession>
<name>A0AAE9ESG1_CAEBR</name>
<dbReference type="AlphaFoldDB" id="A0AAE9ESG1"/>
<gene>
    <name evidence="1" type="ORF">L5515_010845</name>
</gene>
<dbReference type="Proteomes" id="UP000829354">
    <property type="component" value="Chromosome IV"/>
</dbReference>
<dbReference type="EMBL" id="CP092623">
    <property type="protein sequence ID" value="UMM27629.1"/>
    <property type="molecule type" value="Genomic_DNA"/>
</dbReference>
<reference evidence="1 2" key="1">
    <citation type="submission" date="2022-04" db="EMBL/GenBank/DDBJ databases">
        <title>Chromosome-level reference genomes for two strains of Caenorhabditis briggsae: an improved platform for comparative genomics.</title>
        <authorList>
            <person name="Stevens L."/>
            <person name="Andersen E."/>
        </authorList>
    </citation>
    <scope>NUCLEOTIDE SEQUENCE [LARGE SCALE GENOMIC DNA]</scope>
    <source>
        <strain evidence="1">VX34</strain>
        <tissue evidence="1">Whole-organism</tissue>
    </source>
</reference>
<protein>
    <submittedName>
        <fullName evidence="1">Uncharacterized protein</fullName>
    </submittedName>
</protein>
<evidence type="ECO:0000313" key="1">
    <source>
        <dbReference type="EMBL" id="UMM27629.1"/>
    </source>
</evidence>
<sequence>MFQELLGWVLGLDFRIQDVEDFNNDNKDLQGLRFWDTKARASWLLGFRRFEEALDGFKDAGYGTFLC</sequence>
<proteinExistence type="predicted"/>